<sequence>MEEAKNIILNGVEGDKVLIEHIKNIFIKMNDENIFNKLISEIDKRVIYSSSICHSILKNWDNYEKLDEDSKKVIENLSEGYPDYISLKERETSLEQLKQLANIDAINNILKNLTVRKNEILGESLNKFETKFTESAKDIQRKLDKYAREREKDIKYGNIEDIEIERKNLKESISKIYRQLKGSFKDTIEKWYKESLEDINKQLGDFFENANDSVKEKTTKKFLILFNKEYTDKENIKNLIYKYAKDFNSQSEIFFRNIYAQFRNYLISNTTKLFLDFKLDIMQEQVASIIRPIIMEYENNINKYDENLHLDSIKETGTISGYLVDEVVKKANDIIRQMDKDFDKIVREDNLKEFKDKISEIDFADSVLSNYRNRLNKYKEEIENKEKAIDKWNRIKKEIDNLV</sequence>
<name>A0A5C8F4P0_9SPIR</name>
<accession>A0A5C8F4P0</accession>
<dbReference type="Proteomes" id="UP000324574">
    <property type="component" value="Unassembled WGS sequence"/>
</dbReference>
<proteinExistence type="predicted"/>
<evidence type="ECO:0000256" key="1">
    <source>
        <dbReference type="SAM" id="Coils"/>
    </source>
</evidence>
<gene>
    <name evidence="2" type="ORF">EPJ70_09000</name>
</gene>
<keyword evidence="1" id="KW-0175">Coiled coil</keyword>
<protein>
    <submittedName>
        <fullName evidence="2">Uncharacterized protein</fullName>
    </submittedName>
</protein>
<dbReference type="EMBL" id="SAYG01000009">
    <property type="protein sequence ID" value="TXJ44354.1"/>
    <property type="molecule type" value="Genomic_DNA"/>
</dbReference>
<comment type="caution">
    <text evidence="2">The sequence shown here is derived from an EMBL/GenBank/DDBJ whole genome shotgun (WGS) entry which is preliminary data.</text>
</comment>
<feature type="coiled-coil region" evidence="1">
    <location>
        <begin position="361"/>
        <end position="402"/>
    </location>
</feature>
<organism evidence="2 3">
    <name type="scientific">Brachyspira aalborgi</name>
    <dbReference type="NCBI Taxonomy" id="29522"/>
    <lineage>
        <taxon>Bacteria</taxon>
        <taxon>Pseudomonadati</taxon>
        <taxon>Spirochaetota</taxon>
        <taxon>Spirochaetia</taxon>
        <taxon>Brachyspirales</taxon>
        <taxon>Brachyspiraceae</taxon>
        <taxon>Brachyspira</taxon>
    </lineage>
</organism>
<reference evidence="2 3" key="1">
    <citation type="journal article" date="1992" name="Lakartidningen">
        <title>[Penicillin V and not amoxicillin is the first choice preparation in acute otitis].</title>
        <authorList>
            <person name="Kamme C."/>
            <person name="Lundgren K."/>
            <person name="Prellner K."/>
        </authorList>
    </citation>
    <scope>NUCLEOTIDE SEQUENCE [LARGE SCALE GENOMIC DNA]</scope>
    <source>
        <strain evidence="2 3">PC3714II</strain>
    </source>
</reference>
<dbReference type="RefSeq" id="WP_147527049.1">
    <property type="nucleotide sequence ID" value="NZ_SAYG01000009.1"/>
</dbReference>
<dbReference type="AlphaFoldDB" id="A0A5C8F4P0"/>
<evidence type="ECO:0000313" key="3">
    <source>
        <dbReference type="Proteomes" id="UP000324574"/>
    </source>
</evidence>
<evidence type="ECO:0000313" key="2">
    <source>
        <dbReference type="EMBL" id="TXJ44354.1"/>
    </source>
</evidence>